<dbReference type="RefSeq" id="WP_089410866.1">
    <property type="nucleotide sequence ID" value="NZ_FZQA01000001.1"/>
</dbReference>
<evidence type="ECO:0000313" key="2">
    <source>
        <dbReference type="Proteomes" id="UP000198346"/>
    </source>
</evidence>
<keyword evidence="2" id="KW-1185">Reference proteome</keyword>
<organism evidence="1 2">
    <name type="scientific">Amphiplicatus metriothermophilus</name>
    <dbReference type="NCBI Taxonomy" id="1519374"/>
    <lineage>
        <taxon>Bacteria</taxon>
        <taxon>Pseudomonadati</taxon>
        <taxon>Pseudomonadota</taxon>
        <taxon>Alphaproteobacteria</taxon>
        <taxon>Parvularculales</taxon>
        <taxon>Parvularculaceae</taxon>
        <taxon>Amphiplicatus</taxon>
    </lineage>
</organism>
<dbReference type="OrthoDB" id="7628592at2"/>
<proteinExistence type="predicted"/>
<reference evidence="1 2" key="1">
    <citation type="submission" date="2017-07" db="EMBL/GenBank/DDBJ databases">
        <authorList>
            <person name="Sun Z.S."/>
            <person name="Albrecht U."/>
            <person name="Echele G."/>
            <person name="Lee C.C."/>
        </authorList>
    </citation>
    <scope>NUCLEOTIDE SEQUENCE [LARGE SCALE GENOMIC DNA]</scope>
    <source>
        <strain evidence="1 2">CGMCC 1.12710</strain>
    </source>
</reference>
<dbReference type="AlphaFoldDB" id="A0A239PJV9"/>
<dbReference type="EMBL" id="FZQA01000001">
    <property type="protein sequence ID" value="SNT67865.1"/>
    <property type="molecule type" value="Genomic_DNA"/>
</dbReference>
<evidence type="ECO:0000313" key="1">
    <source>
        <dbReference type="EMBL" id="SNT67865.1"/>
    </source>
</evidence>
<name>A0A239PJV9_9PROT</name>
<accession>A0A239PJV9</accession>
<protein>
    <submittedName>
        <fullName evidence="1">Uncharacterized protein</fullName>
    </submittedName>
</protein>
<dbReference type="Proteomes" id="UP000198346">
    <property type="component" value="Unassembled WGS sequence"/>
</dbReference>
<sequence>MDSNEKRQSLARLGADGRVTAGDVLFLRRNVFADGVVSRDELGALFDLAARAPDGEREWPDFFAEAVADFYLREEEPQGYLTEEEFADLKARIVRGGRRANRLEIELMLRLMEKAVATPPALSAFLAEQIRWMVAERPEGPRLTAADAELARRFLFAAGGDGNVAVTRQEAEFLFDLNDLTAGETNDPAWTALFVKAVANHLMAHLGYAPPSRAEALRRQAFMADQSVNVGGFFRRMLAGGLSGFGAREKSAQAKRNEERAAEAAAAEDVTAHEADWLAERISRDGVVRASERALVRHLQGLDAELPPKLKALLDRAA</sequence>
<gene>
    <name evidence="1" type="ORF">SAMN06297382_0358</name>
</gene>